<organism evidence="1 2">
    <name type="scientific">Arachidicoccus ginsenosidivorans</name>
    <dbReference type="NCBI Taxonomy" id="496057"/>
    <lineage>
        <taxon>Bacteria</taxon>
        <taxon>Pseudomonadati</taxon>
        <taxon>Bacteroidota</taxon>
        <taxon>Chitinophagia</taxon>
        <taxon>Chitinophagales</taxon>
        <taxon>Chitinophagaceae</taxon>
        <taxon>Arachidicoccus</taxon>
    </lineage>
</organism>
<dbReference type="Proteomes" id="UP000321291">
    <property type="component" value="Chromosome"/>
</dbReference>
<dbReference type="Gene3D" id="1.20.1600.10">
    <property type="entry name" value="Outer membrane efflux proteins (OEP)"/>
    <property type="match status" value="1"/>
</dbReference>
<dbReference type="EMBL" id="CP042434">
    <property type="protein sequence ID" value="QEC72471.1"/>
    <property type="molecule type" value="Genomic_DNA"/>
</dbReference>
<dbReference type="GO" id="GO:0015562">
    <property type="term" value="F:efflux transmembrane transporter activity"/>
    <property type="evidence" value="ECO:0007669"/>
    <property type="project" value="InterPro"/>
</dbReference>
<evidence type="ECO:0000313" key="2">
    <source>
        <dbReference type="Proteomes" id="UP000321291"/>
    </source>
</evidence>
<proteinExistence type="predicted"/>
<sequence>MKFVNRMKFFLLCGAMLVTVLCSGQQKDLSFYLSMAKGHTPVLADLAGQRRSLSLDSARLRATYGLQVSADVNLLYAPVIHGWGYDNAITNGQNMTGVLSLRKEITSRDNLETRLRQFSIQGKQADNQQMLSSESIQGAVTQQYIICYGDQQQYFLAREISAFLEVEDEILKALTRTASFSQSDYLLFKVALQTQDLAQQEARSQFLTDMGQLNYACGLVDTSWVDLPAPDWRDSVALPTGYDQSVYYDQNILDSAQIDNAAQITRLNYKPRISVFGDGGYSSSLPRQAGKNFGASIGLSYSLPIYDGKQKKYALLQNSLADESRIRHATQRQRQYEGMVLQLKQQLDLAGKQIAAAEKRLVYAKTLITAGKKLLPAGDMRMADYLMGINNYMNLSATVIQNKVKRLLVIYQLQHIILP</sequence>
<dbReference type="SUPFAM" id="SSF56954">
    <property type="entry name" value="Outer membrane efflux proteins (OEP)"/>
    <property type="match status" value="1"/>
</dbReference>
<accession>A0A5B8VN13</accession>
<dbReference type="KEGG" id="agi:FSB73_13100"/>
<keyword evidence="2" id="KW-1185">Reference proteome</keyword>
<dbReference type="AlphaFoldDB" id="A0A5B8VN13"/>
<gene>
    <name evidence="1" type="ORF">FSB73_13100</name>
</gene>
<protein>
    <submittedName>
        <fullName evidence="1">TolC family protein</fullName>
    </submittedName>
</protein>
<name>A0A5B8VN13_9BACT</name>
<reference evidence="1 2" key="1">
    <citation type="journal article" date="2017" name="Int. J. Syst. Evol. Microbiol.">
        <title>Arachidicoccus ginsenosidivorans sp. nov., with ginsenoside-converting activity isolated from ginseng cultivating soil.</title>
        <authorList>
            <person name="Siddiqi M.Z."/>
            <person name="Aslam Z."/>
            <person name="Im W.T."/>
        </authorList>
    </citation>
    <scope>NUCLEOTIDE SEQUENCE [LARGE SCALE GENOMIC DNA]</scope>
    <source>
        <strain evidence="1 2">Gsoil 809</strain>
    </source>
</reference>
<evidence type="ECO:0000313" key="1">
    <source>
        <dbReference type="EMBL" id="QEC72471.1"/>
    </source>
</evidence>